<dbReference type="Proteomes" id="UP000747542">
    <property type="component" value="Unassembled WGS sequence"/>
</dbReference>
<dbReference type="EMBL" id="JAHLQT010036987">
    <property type="protein sequence ID" value="KAG7157662.1"/>
    <property type="molecule type" value="Genomic_DNA"/>
</dbReference>
<dbReference type="InterPro" id="IPR002557">
    <property type="entry name" value="Chitin-bd_dom"/>
</dbReference>
<dbReference type="PROSITE" id="PS50940">
    <property type="entry name" value="CHIT_BIND_II"/>
    <property type="match status" value="1"/>
</dbReference>
<evidence type="ECO:0000313" key="4">
    <source>
        <dbReference type="Proteomes" id="UP000747542"/>
    </source>
</evidence>
<dbReference type="SUPFAM" id="SSF57625">
    <property type="entry name" value="Invertebrate chitin-binding proteins"/>
    <property type="match status" value="1"/>
</dbReference>
<evidence type="ECO:0000313" key="3">
    <source>
        <dbReference type="EMBL" id="KAG7157662.1"/>
    </source>
</evidence>
<dbReference type="InterPro" id="IPR036508">
    <property type="entry name" value="Chitin-bd_dom_sf"/>
</dbReference>
<feature type="compositionally biased region" description="Basic residues" evidence="1">
    <location>
        <begin position="100"/>
        <end position="112"/>
    </location>
</feature>
<gene>
    <name evidence="3" type="ORF">Hamer_G018722</name>
</gene>
<protein>
    <submittedName>
        <fullName evidence="3">Putative Chitin binding Peritrophin-A domain-containing protein 11</fullName>
    </submittedName>
</protein>
<dbReference type="Pfam" id="PF01607">
    <property type="entry name" value="CBM_14"/>
    <property type="match status" value="1"/>
</dbReference>
<dbReference type="PANTHER" id="PTHR22933">
    <property type="entry name" value="FI18007P1-RELATED"/>
    <property type="match status" value="1"/>
</dbReference>
<reference evidence="3" key="1">
    <citation type="journal article" date="2021" name="Sci. Adv.">
        <title>The American lobster genome reveals insights on longevity, neural, and immune adaptations.</title>
        <authorList>
            <person name="Polinski J.M."/>
            <person name="Zimin A.V."/>
            <person name="Clark K.F."/>
            <person name="Kohn A.B."/>
            <person name="Sadowski N."/>
            <person name="Timp W."/>
            <person name="Ptitsyn A."/>
            <person name="Khanna P."/>
            <person name="Romanova D.Y."/>
            <person name="Williams P."/>
            <person name="Greenwood S.J."/>
            <person name="Moroz L.L."/>
            <person name="Walt D.R."/>
            <person name="Bodnar A.G."/>
        </authorList>
    </citation>
    <scope>NUCLEOTIDE SEQUENCE</scope>
    <source>
        <strain evidence="3">GMGI-L3</strain>
    </source>
</reference>
<dbReference type="AlphaFoldDB" id="A0A8J5JGB9"/>
<feature type="domain" description="Chitin-binding type-2" evidence="2">
    <location>
        <begin position="1"/>
        <end position="41"/>
    </location>
</feature>
<name>A0A8J5JGB9_HOMAM</name>
<dbReference type="Gene3D" id="2.170.140.10">
    <property type="entry name" value="Chitin binding domain"/>
    <property type="match status" value="1"/>
</dbReference>
<accession>A0A8J5JGB9</accession>
<sequence length="112" mass="12863">MYVWHYCDLDGRQASFLCPNGTMFNQAFFVCDWWYNLDCQSALTYSSTSGCSSLPGGRRDLPSPHPYRWRSRILSSWRPPPLPPHQSEGTTTGADINIKNQKKIGHRRKISL</sequence>
<evidence type="ECO:0000259" key="2">
    <source>
        <dbReference type="PROSITE" id="PS50940"/>
    </source>
</evidence>
<keyword evidence="4" id="KW-1185">Reference proteome</keyword>
<organism evidence="3 4">
    <name type="scientific">Homarus americanus</name>
    <name type="common">American lobster</name>
    <dbReference type="NCBI Taxonomy" id="6706"/>
    <lineage>
        <taxon>Eukaryota</taxon>
        <taxon>Metazoa</taxon>
        <taxon>Ecdysozoa</taxon>
        <taxon>Arthropoda</taxon>
        <taxon>Crustacea</taxon>
        <taxon>Multicrustacea</taxon>
        <taxon>Malacostraca</taxon>
        <taxon>Eumalacostraca</taxon>
        <taxon>Eucarida</taxon>
        <taxon>Decapoda</taxon>
        <taxon>Pleocyemata</taxon>
        <taxon>Astacidea</taxon>
        <taxon>Nephropoidea</taxon>
        <taxon>Nephropidae</taxon>
        <taxon>Homarus</taxon>
    </lineage>
</organism>
<evidence type="ECO:0000256" key="1">
    <source>
        <dbReference type="SAM" id="MobiDB-lite"/>
    </source>
</evidence>
<dbReference type="PANTHER" id="PTHR22933:SF42">
    <property type="entry name" value="FI18455P1-RELATED"/>
    <property type="match status" value="1"/>
</dbReference>
<proteinExistence type="predicted"/>
<dbReference type="GO" id="GO:0005576">
    <property type="term" value="C:extracellular region"/>
    <property type="evidence" value="ECO:0007669"/>
    <property type="project" value="InterPro"/>
</dbReference>
<dbReference type="InterPro" id="IPR052976">
    <property type="entry name" value="Scoloptoxin-like"/>
</dbReference>
<comment type="caution">
    <text evidence="3">The sequence shown here is derived from an EMBL/GenBank/DDBJ whole genome shotgun (WGS) entry which is preliminary data.</text>
</comment>
<feature type="region of interest" description="Disordered" evidence="1">
    <location>
        <begin position="75"/>
        <end position="112"/>
    </location>
</feature>
<dbReference type="GO" id="GO:0008061">
    <property type="term" value="F:chitin binding"/>
    <property type="evidence" value="ECO:0007669"/>
    <property type="project" value="InterPro"/>
</dbReference>